<dbReference type="EMBL" id="CP045851">
    <property type="protein sequence ID" value="QGG94515.1"/>
    <property type="molecule type" value="Genomic_DNA"/>
</dbReference>
<evidence type="ECO:0000256" key="1">
    <source>
        <dbReference type="ARBA" id="ARBA00006538"/>
    </source>
</evidence>
<dbReference type="Proteomes" id="UP000334019">
    <property type="component" value="Chromosome"/>
</dbReference>
<keyword evidence="2" id="KW-0378">Hydrolase</keyword>
<dbReference type="InterPro" id="IPR049450">
    <property type="entry name" value="ACOT8-like_C"/>
</dbReference>
<dbReference type="InterPro" id="IPR049449">
    <property type="entry name" value="TesB_ACOT8-like_N"/>
</dbReference>
<dbReference type="GO" id="GO:0047617">
    <property type="term" value="F:fatty acyl-CoA hydrolase activity"/>
    <property type="evidence" value="ECO:0007669"/>
    <property type="project" value="InterPro"/>
</dbReference>
<dbReference type="SUPFAM" id="SSF54637">
    <property type="entry name" value="Thioesterase/thiol ester dehydrase-isomerase"/>
    <property type="match status" value="2"/>
</dbReference>
<organism evidence="6 7">
    <name type="scientific">Actinomarinicola tropica</name>
    <dbReference type="NCBI Taxonomy" id="2789776"/>
    <lineage>
        <taxon>Bacteria</taxon>
        <taxon>Bacillati</taxon>
        <taxon>Actinomycetota</taxon>
        <taxon>Acidimicrobiia</taxon>
        <taxon>Acidimicrobiales</taxon>
        <taxon>Iamiaceae</taxon>
        <taxon>Actinomarinicola</taxon>
    </lineage>
</organism>
<dbReference type="KEGG" id="atq:GH723_05020"/>
<gene>
    <name evidence="6" type="ORF">GH723_05020</name>
</gene>
<evidence type="ECO:0000313" key="7">
    <source>
        <dbReference type="Proteomes" id="UP000334019"/>
    </source>
</evidence>
<dbReference type="PANTHER" id="PTHR11066">
    <property type="entry name" value="ACYL-COA THIOESTERASE"/>
    <property type="match status" value="1"/>
</dbReference>
<evidence type="ECO:0000256" key="2">
    <source>
        <dbReference type="ARBA" id="ARBA00022801"/>
    </source>
</evidence>
<dbReference type="AlphaFoldDB" id="A0A5Q2RMT8"/>
<dbReference type="PANTHER" id="PTHR11066:SF34">
    <property type="entry name" value="ACYL-COENZYME A THIOESTERASE 8"/>
    <property type="match status" value="1"/>
</dbReference>
<dbReference type="CDD" id="cd03444">
    <property type="entry name" value="Thioesterase_II_repeat1"/>
    <property type="match status" value="1"/>
</dbReference>
<dbReference type="InterPro" id="IPR029069">
    <property type="entry name" value="HotDog_dom_sf"/>
</dbReference>
<feature type="compositionally biased region" description="Basic and acidic residues" evidence="3">
    <location>
        <begin position="195"/>
        <end position="210"/>
    </location>
</feature>
<dbReference type="InterPro" id="IPR042171">
    <property type="entry name" value="Acyl-CoA_hotdog"/>
</dbReference>
<sequence length="281" mass="30865">MDFLEMMALEPHGTDTYVGTGPAYPWGGLYGGQIVAQALRAAGHTVEDRFLPHSLHAYFIRPGDHTEPIRFEVDRLRNGRSFVTRQVVARQSNGAILTMIASFQTAEESPDVQAVDMPTVAAPDELDDDTWSPFFDRRSVPGPADGQALAWLRVGADLGDDPVLHACALAYASDDIPIEPVRELHPQHTPWTEDGTARPEDTEDGDVRPEDTEHVSSISLDHALWFHRPFRADEWHLEVLEGAGIGSSRGLGRGSFFASDGTHIASVAQEGLVRLRRRPSG</sequence>
<name>A0A5Q2RMT8_9ACTN</name>
<evidence type="ECO:0000313" key="6">
    <source>
        <dbReference type="EMBL" id="QGG94515.1"/>
    </source>
</evidence>
<evidence type="ECO:0000259" key="4">
    <source>
        <dbReference type="Pfam" id="PF13622"/>
    </source>
</evidence>
<accession>A0A5Q2RMT8</accession>
<feature type="domain" description="Acyl-CoA thioesterase-like N-terminal HotDog" evidence="4">
    <location>
        <begin position="26"/>
        <end position="104"/>
    </location>
</feature>
<dbReference type="Gene3D" id="2.40.160.210">
    <property type="entry name" value="Acyl-CoA thioesterase, double hotdog domain"/>
    <property type="match status" value="1"/>
</dbReference>
<protein>
    <submittedName>
        <fullName evidence="6">Acyl-CoA thioesterase II</fullName>
    </submittedName>
</protein>
<comment type="similarity">
    <text evidence="1">Belongs to the C/M/P thioester hydrolase family.</text>
</comment>
<reference evidence="6 7" key="1">
    <citation type="submission" date="2019-11" db="EMBL/GenBank/DDBJ databases">
        <authorList>
            <person name="He Y."/>
        </authorList>
    </citation>
    <scope>NUCLEOTIDE SEQUENCE [LARGE SCALE GENOMIC DNA]</scope>
    <source>
        <strain evidence="6 7">SCSIO 58843</strain>
    </source>
</reference>
<dbReference type="GO" id="GO:0006637">
    <property type="term" value="P:acyl-CoA metabolic process"/>
    <property type="evidence" value="ECO:0007669"/>
    <property type="project" value="InterPro"/>
</dbReference>
<evidence type="ECO:0000259" key="5">
    <source>
        <dbReference type="Pfam" id="PF20789"/>
    </source>
</evidence>
<dbReference type="Pfam" id="PF13622">
    <property type="entry name" value="4HBT_3"/>
    <property type="match status" value="1"/>
</dbReference>
<feature type="domain" description="Acyl-CoA thioesterase-like C-terminal" evidence="5">
    <location>
        <begin position="125"/>
        <end position="273"/>
    </location>
</feature>
<keyword evidence="7" id="KW-1185">Reference proteome</keyword>
<dbReference type="InterPro" id="IPR003703">
    <property type="entry name" value="Acyl_CoA_thio"/>
</dbReference>
<feature type="region of interest" description="Disordered" evidence="3">
    <location>
        <begin position="183"/>
        <end position="210"/>
    </location>
</feature>
<dbReference type="GO" id="GO:0009062">
    <property type="term" value="P:fatty acid catabolic process"/>
    <property type="evidence" value="ECO:0007669"/>
    <property type="project" value="TreeGrafter"/>
</dbReference>
<dbReference type="CDD" id="cd03445">
    <property type="entry name" value="Thioesterase_II_repeat2"/>
    <property type="match status" value="1"/>
</dbReference>
<proteinExistence type="inferred from homology"/>
<dbReference type="Pfam" id="PF20789">
    <property type="entry name" value="4HBT_3C"/>
    <property type="match status" value="1"/>
</dbReference>
<dbReference type="RefSeq" id="WP_153758621.1">
    <property type="nucleotide sequence ID" value="NZ_CP045851.1"/>
</dbReference>
<evidence type="ECO:0000256" key="3">
    <source>
        <dbReference type="SAM" id="MobiDB-lite"/>
    </source>
</evidence>